<reference evidence="2" key="1">
    <citation type="submission" date="2016-11" db="EMBL/GenBank/DDBJ databases">
        <authorList>
            <person name="Varghese N."/>
            <person name="Submissions S."/>
        </authorList>
    </citation>
    <scope>NUCLEOTIDE SEQUENCE [LARGE SCALE GENOMIC DNA]</scope>
    <source>
        <strain evidence="2">DSM 16057</strain>
    </source>
</reference>
<name>A0A1M6JJY8_9FIRM</name>
<evidence type="ECO:0000313" key="2">
    <source>
        <dbReference type="Proteomes" id="UP000184529"/>
    </source>
</evidence>
<proteinExistence type="predicted"/>
<dbReference type="AlphaFoldDB" id="A0A1M6JJY8"/>
<organism evidence="1 2">
    <name type="scientific">Desulfofundulus thermosubterraneus DSM 16057</name>
    <dbReference type="NCBI Taxonomy" id="1121432"/>
    <lineage>
        <taxon>Bacteria</taxon>
        <taxon>Bacillati</taxon>
        <taxon>Bacillota</taxon>
        <taxon>Clostridia</taxon>
        <taxon>Eubacteriales</taxon>
        <taxon>Peptococcaceae</taxon>
        <taxon>Desulfofundulus</taxon>
    </lineage>
</organism>
<evidence type="ECO:0000313" key="1">
    <source>
        <dbReference type="EMBL" id="SHJ46983.1"/>
    </source>
</evidence>
<dbReference type="EMBL" id="FQZM01000036">
    <property type="protein sequence ID" value="SHJ46983.1"/>
    <property type="molecule type" value="Genomic_DNA"/>
</dbReference>
<dbReference type="SUPFAM" id="SSF46785">
    <property type="entry name" value="Winged helix' DNA-binding domain"/>
    <property type="match status" value="1"/>
</dbReference>
<protein>
    <submittedName>
        <fullName evidence="1">Helix-turn-helix domain-containing protein</fullName>
    </submittedName>
</protein>
<dbReference type="InterPro" id="IPR036390">
    <property type="entry name" value="WH_DNA-bd_sf"/>
</dbReference>
<sequence length="72" mass="8298">MLLLMFAWQDGECWPGQARVAEAANCSVNTVEKYLKELQDYGLISWKRRGLGWPNVYGGQQVPWLFYRPFGG</sequence>
<keyword evidence="2" id="KW-1185">Reference proteome</keyword>
<dbReference type="InterPro" id="IPR036388">
    <property type="entry name" value="WH-like_DNA-bd_sf"/>
</dbReference>
<gene>
    <name evidence="1" type="ORF">SAMN02745219_02628</name>
</gene>
<dbReference type="Gene3D" id="1.10.10.10">
    <property type="entry name" value="Winged helix-like DNA-binding domain superfamily/Winged helix DNA-binding domain"/>
    <property type="match status" value="1"/>
</dbReference>
<dbReference type="Proteomes" id="UP000184529">
    <property type="component" value="Unassembled WGS sequence"/>
</dbReference>
<dbReference type="Pfam" id="PF13730">
    <property type="entry name" value="HTH_36"/>
    <property type="match status" value="1"/>
</dbReference>
<accession>A0A1M6JJY8</accession>